<comment type="subcellular location">
    <subcellularLocation>
        <location evidence="1">Membrane</location>
        <topology evidence="1">Multi-pass membrane protein</topology>
    </subcellularLocation>
</comment>
<dbReference type="EMBL" id="JAZDWU010000002">
    <property type="protein sequence ID" value="KAL0010333.1"/>
    <property type="molecule type" value="Genomic_DNA"/>
</dbReference>
<evidence type="ECO:0000256" key="8">
    <source>
        <dbReference type="SAM" id="Phobius"/>
    </source>
</evidence>
<keyword evidence="5" id="KW-0040">ANK repeat</keyword>
<keyword evidence="4 8" id="KW-1133">Transmembrane helix</keyword>
<feature type="transmembrane region" description="Helical" evidence="8">
    <location>
        <begin position="321"/>
        <end position="344"/>
    </location>
</feature>
<evidence type="ECO:0000313" key="10">
    <source>
        <dbReference type="EMBL" id="KAL0010333.1"/>
    </source>
</evidence>
<evidence type="ECO:0000313" key="11">
    <source>
        <dbReference type="Proteomes" id="UP001459277"/>
    </source>
</evidence>
<feature type="transmembrane region" description="Helical" evidence="8">
    <location>
        <begin position="364"/>
        <end position="386"/>
    </location>
</feature>
<comment type="caution">
    <text evidence="10">The sequence shown here is derived from an EMBL/GenBank/DDBJ whole genome shotgun (WGS) entry which is preliminary data.</text>
</comment>
<evidence type="ECO:0000256" key="3">
    <source>
        <dbReference type="ARBA" id="ARBA00022737"/>
    </source>
</evidence>
<keyword evidence="2 8" id="KW-0812">Transmembrane</keyword>
<evidence type="ECO:0000259" key="9">
    <source>
        <dbReference type="Pfam" id="PF13962"/>
    </source>
</evidence>
<dbReference type="InterPro" id="IPR036770">
    <property type="entry name" value="Ankyrin_rpt-contain_sf"/>
</dbReference>
<evidence type="ECO:0000256" key="7">
    <source>
        <dbReference type="SAM" id="MobiDB-lite"/>
    </source>
</evidence>
<proteinExistence type="predicted"/>
<gene>
    <name evidence="10" type="ORF">SO802_005441</name>
</gene>
<evidence type="ECO:0000256" key="5">
    <source>
        <dbReference type="ARBA" id="ARBA00023043"/>
    </source>
</evidence>
<keyword evidence="6 8" id="KW-0472">Membrane</keyword>
<dbReference type="InterPro" id="IPR026961">
    <property type="entry name" value="PGG_dom"/>
</dbReference>
<keyword evidence="3" id="KW-0677">Repeat</keyword>
<dbReference type="Proteomes" id="UP001459277">
    <property type="component" value="Unassembled WGS sequence"/>
</dbReference>
<accession>A0AAW2DKY5</accession>
<dbReference type="Pfam" id="PF13962">
    <property type="entry name" value="PGG"/>
    <property type="match status" value="1"/>
</dbReference>
<dbReference type="PANTHER" id="PTHR24186">
    <property type="entry name" value="PROTEIN PHOSPHATASE 1 REGULATORY SUBUNIT"/>
    <property type="match status" value="1"/>
</dbReference>
<evidence type="ECO:0000256" key="4">
    <source>
        <dbReference type="ARBA" id="ARBA00022989"/>
    </source>
</evidence>
<organism evidence="10 11">
    <name type="scientific">Lithocarpus litseifolius</name>
    <dbReference type="NCBI Taxonomy" id="425828"/>
    <lineage>
        <taxon>Eukaryota</taxon>
        <taxon>Viridiplantae</taxon>
        <taxon>Streptophyta</taxon>
        <taxon>Embryophyta</taxon>
        <taxon>Tracheophyta</taxon>
        <taxon>Spermatophyta</taxon>
        <taxon>Magnoliopsida</taxon>
        <taxon>eudicotyledons</taxon>
        <taxon>Gunneridae</taxon>
        <taxon>Pentapetalae</taxon>
        <taxon>rosids</taxon>
        <taxon>fabids</taxon>
        <taxon>Fagales</taxon>
        <taxon>Fagaceae</taxon>
        <taxon>Lithocarpus</taxon>
    </lineage>
</organism>
<dbReference type="SMART" id="SM00248">
    <property type="entry name" value="ANK"/>
    <property type="match status" value="3"/>
</dbReference>
<dbReference type="AlphaFoldDB" id="A0AAW2DKY5"/>
<dbReference type="Gene3D" id="1.25.40.20">
    <property type="entry name" value="Ankyrin repeat-containing domain"/>
    <property type="match status" value="1"/>
</dbReference>
<name>A0AAW2DKY5_9ROSI</name>
<evidence type="ECO:0000256" key="2">
    <source>
        <dbReference type="ARBA" id="ARBA00022692"/>
    </source>
</evidence>
<keyword evidence="11" id="KW-1185">Reference proteome</keyword>
<feature type="transmembrane region" description="Helical" evidence="8">
    <location>
        <begin position="392"/>
        <end position="414"/>
    </location>
</feature>
<dbReference type="PANTHER" id="PTHR24186:SF38">
    <property type="entry name" value="ANKYRIN REPEAT FAMILY PROTEIN"/>
    <property type="match status" value="1"/>
</dbReference>
<protein>
    <recommendedName>
        <fullName evidence="9">PGG domain-containing protein</fullName>
    </recommendedName>
</protein>
<sequence length="491" mass="54607">MLLTLSTDLALQFSSTGYMPLHLAAMNAKTPLFEEFEQMAPISFHHLTREGETVFHLTVKYKHYESFMWLVGAFHNTDLFHRPDQCGNTLLHLAVSRGCGQIVEFLINKTTVDINSQNREGLTALGILDQAGSTDKFPHVKAMLESAGGIDMRILRSKEVEGTNPGIVGLDNVSRLPITKDFGDPPNQGNSEVNAPHHQVEEKEKIQYDNPELTKPDPSQNKTNSYLINVQRRKVLSRRRRLTDHQSRQHELYREAQQNARNTITLVAILIATVTFAAGLNPPGSGVFQQESIGNSPGTGGVSQQGSVGNSTVARTGRTTAFMVFTISNNLALFTSLCIVIIAVSIIPFQSKLLMRLLVVTHKVMWLAVSFMATSYVAAMWIILPHGHGKEWIVAICAGSMGTLFFYQGFMLATHWSRKLKWRKDNGKRRGSTVAPIEVKTQSQSAKPEFKINIRSPSINSNAREETQSEIESISTNSDFHSSRGVGYHPY</sequence>
<dbReference type="SUPFAM" id="SSF48403">
    <property type="entry name" value="Ankyrin repeat"/>
    <property type="match status" value="1"/>
</dbReference>
<evidence type="ECO:0000256" key="1">
    <source>
        <dbReference type="ARBA" id="ARBA00004141"/>
    </source>
</evidence>
<feature type="region of interest" description="Disordered" evidence="7">
    <location>
        <begin position="427"/>
        <end position="491"/>
    </location>
</feature>
<dbReference type="InterPro" id="IPR002110">
    <property type="entry name" value="Ankyrin_rpt"/>
</dbReference>
<feature type="region of interest" description="Disordered" evidence="7">
    <location>
        <begin position="178"/>
        <end position="199"/>
    </location>
</feature>
<evidence type="ECO:0000256" key="6">
    <source>
        <dbReference type="ARBA" id="ARBA00023136"/>
    </source>
</evidence>
<dbReference type="Pfam" id="PF12796">
    <property type="entry name" value="Ank_2"/>
    <property type="match status" value="1"/>
</dbReference>
<reference evidence="10 11" key="1">
    <citation type="submission" date="2024-01" db="EMBL/GenBank/DDBJ databases">
        <title>A telomere-to-telomere, gap-free genome of sweet tea (Lithocarpus litseifolius).</title>
        <authorList>
            <person name="Zhou J."/>
        </authorList>
    </citation>
    <scope>NUCLEOTIDE SEQUENCE [LARGE SCALE GENOMIC DNA]</scope>
    <source>
        <strain evidence="10">Zhou-2022a</strain>
        <tissue evidence="10">Leaf</tissue>
    </source>
</reference>
<dbReference type="GO" id="GO:0005886">
    <property type="term" value="C:plasma membrane"/>
    <property type="evidence" value="ECO:0007669"/>
    <property type="project" value="TreeGrafter"/>
</dbReference>
<feature type="domain" description="PGG" evidence="9">
    <location>
        <begin position="256"/>
        <end position="382"/>
    </location>
</feature>
<feature type="region of interest" description="Disordered" evidence="7">
    <location>
        <begin position="289"/>
        <end position="310"/>
    </location>
</feature>